<sequence>MVCNLQMFSQVYRAKLTSIKQFGHQFDWVIQSLFVKFRRLIPCCLTDLKFRVDLPEADLVQITVVGTAIGIGPPIKPIAKTIRKHTESGDTELMFTIDAIGEQKTIEQNVQNISSTGAPYHFGGLSGFIHSFLTEVFAMVRSHVSSLGGNAMTSFHITQLLLLYNPHKNQAQCLVNVAGDAVIVHYDSKEKTRTNNTVDEPVASSLA</sequence>
<dbReference type="GO" id="GO:0005886">
    <property type="term" value="C:plasma membrane"/>
    <property type="evidence" value="ECO:0007669"/>
    <property type="project" value="TreeGrafter"/>
</dbReference>
<dbReference type="InterPro" id="IPR056430">
    <property type="entry name" value="C2CD5_YbjQ-like_dom"/>
</dbReference>
<dbReference type="Proteomes" id="UP000759131">
    <property type="component" value="Unassembled WGS sequence"/>
</dbReference>
<dbReference type="PANTHER" id="PTHR37412">
    <property type="entry name" value="C2 DOMAIN-CONTAINING PROTEIN 5"/>
    <property type="match status" value="1"/>
</dbReference>
<feature type="domain" description="C2CD5 C-terminal" evidence="2">
    <location>
        <begin position="121"/>
        <end position="184"/>
    </location>
</feature>
<dbReference type="GO" id="GO:0005509">
    <property type="term" value="F:calcium ion binding"/>
    <property type="evidence" value="ECO:0007669"/>
    <property type="project" value="TreeGrafter"/>
</dbReference>
<accession>A0A7R9QCM4</accession>
<dbReference type="Pfam" id="PF23028">
    <property type="entry name" value="YbjQ_3"/>
    <property type="match status" value="1"/>
</dbReference>
<dbReference type="AlphaFoldDB" id="A0A7R9QCM4"/>
<dbReference type="InterPro" id="IPR038983">
    <property type="entry name" value="C2CD5"/>
</dbReference>
<name>A0A7R9QCM4_9ACAR</name>
<dbReference type="GO" id="GO:0005544">
    <property type="term" value="F:calcium-dependent phospholipid binding"/>
    <property type="evidence" value="ECO:0007669"/>
    <property type="project" value="InterPro"/>
</dbReference>
<dbReference type="OrthoDB" id="419768at2759"/>
<dbReference type="GO" id="GO:0072659">
    <property type="term" value="P:protein localization to plasma membrane"/>
    <property type="evidence" value="ECO:0007669"/>
    <property type="project" value="TreeGrafter"/>
</dbReference>
<dbReference type="GO" id="GO:0065002">
    <property type="term" value="P:intracellular protein transmembrane transport"/>
    <property type="evidence" value="ECO:0007669"/>
    <property type="project" value="TreeGrafter"/>
</dbReference>
<evidence type="ECO:0000313" key="4">
    <source>
        <dbReference type="Proteomes" id="UP000759131"/>
    </source>
</evidence>
<organism evidence="3">
    <name type="scientific">Medioppia subpectinata</name>
    <dbReference type="NCBI Taxonomy" id="1979941"/>
    <lineage>
        <taxon>Eukaryota</taxon>
        <taxon>Metazoa</taxon>
        <taxon>Ecdysozoa</taxon>
        <taxon>Arthropoda</taxon>
        <taxon>Chelicerata</taxon>
        <taxon>Arachnida</taxon>
        <taxon>Acari</taxon>
        <taxon>Acariformes</taxon>
        <taxon>Sarcoptiformes</taxon>
        <taxon>Oribatida</taxon>
        <taxon>Brachypylina</taxon>
        <taxon>Oppioidea</taxon>
        <taxon>Oppiidae</taxon>
        <taxon>Medioppia</taxon>
    </lineage>
</organism>
<evidence type="ECO:0000259" key="1">
    <source>
        <dbReference type="Pfam" id="PF23028"/>
    </source>
</evidence>
<protein>
    <submittedName>
        <fullName evidence="3">Uncharacterized protein</fullName>
    </submittedName>
</protein>
<dbReference type="EMBL" id="OC878968">
    <property type="protein sequence ID" value="CAD7640899.1"/>
    <property type="molecule type" value="Genomic_DNA"/>
</dbReference>
<dbReference type="InterPro" id="IPR057815">
    <property type="entry name" value="C2CD5_C"/>
</dbReference>
<dbReference type="GO" id="GO:0010828">
    <property type="term" value="P:positive regulation of D-glucose transmembrane transport"/>
    <property type="evidence" value="ECO:0007669"/>
    <property type="project" value="TreeGrafter"/>
</dbReference>
<evidence type="ECO:0000313" key="3">
    <source>
        <dbReference type="EMBL" id="CAD7640899.1"/>
    </source>
</evidence>
<keyword evidence="4" id="KW-1185">Reference proteome</keyword>
<evidence type="ECO:0000259" key="2">
    <source>
        <dbReference type="Pfam" id="PF23128"/>
    </source>
</evidence>
<feature type="domain" description="C2" evidence="1">
    <location>
        <begin position="2"/>
        <end position="70"/>
    </location>
</feature>
<dbReference type="GO" id="GO:0090314">
    <property type="term" value="P:positive regulation of protein targeting to membrane"/>
    <property type="evidence" value="ECO:0007669"/>
    <property type="project" value="TreeGrafter"/>
</dbReference>
<dbReference type="PANTHER" id="PTHR37412:SF2">
    <property type="entry name" value="C2 DOMAIN-CONTAINING PROTEIN 5"/>
    <property type="match status" value="1"/>
</dbReference>
<dbReference type="EMBL" id="CAJPIZ010024393">
    <property type="protein sequence ID" value="CAG2118458.1"/>
    <property type="molecule type" value="Genomic_DNA"/>
</dbReference>
<reference evidence="3" key="1">
    <citation type="submission" date="2020-11" db="EMBL/GenBank/DDBJ databases">
        <authorList>
            <person name="Tran Van P."/>
        </authorList>
    </citation>
    <scope>NUCLEOTIDE SEQUENCE</scope>
</reference>
<dbReference type="GO" id="GO:0031340">
    <property type="term" value="P:positive regulation of vesicle fusion"/>
    <property type="evidence" value="ECO:0007669"/>
    <property type="project" value="TreeGrafter"/>
</dbReference>
<gene>
    <name evidence="3" type="ORF">OSB1V03_LOCUS18410</name>
</gene>
<dbReference type="Pfam" id="PF23128">
    <property type="entry name" value="YbjQ_4"/>
    <property type="match status" value="1"/>
</dbReference>
<proteinExistence type="predicted"/>